<gene>
    <name evidence="1" type="ORF">GH714_031765</name>
</gene>
<organism evidence="1 2">
    <name type="scientific">Hevea brasiliensis</name>
    <name type="common">Para rubber tree</name>
    <name type="synonym">Siphonia brasiliensis</name>
    <dbReference type="NCBI Taxonomy" id="3981"/>
    <lineage>
        <taxon>Eukaryota</taxon>
        <taxon>Viridiplantae</taxon>
        <taxon>Streptophyta</taxon>
        <taxon>Embryophyta</taxon>
        <taxon>Tracheophyta</taxon>
        <taxon>Spermatophyta</taxon>
        <taxon>Magnoliopsida</taxon>
        <taxon>eudicotyledons</taxon>
        <taxon>Gunneridae</taxon>
        <taxon>Pentapetalae</taxon>
        <taxon>rosids</taxon>
        <taxon>fabids</taxon>
        <taxon>Malpighiales</taxon>
        <taxon>Euphorbiaceae</taxon>
        <taxon>Crotonoideae</taxon>
        <taxon>Micrandreae</taxon>
        <taxon>Hevea</taxon>
    </lineage>
</organism>
<reference evidence="1 2" key="1">
    <citation type="journal article" date="2020" name="Mol. Plant">
        <title>The Chromosome-Based Rubber Tree Genome Provides New Insights into Spurge Genome Evolution and Rubber Biosynthesis.</title>
        <authorList>
            <person name="Liu J."/>
            <person name="Shi C."/>
            <person name="Shi C.C."/>
            <person name="Li W."/>
            <person name="Zhang Q.J."/>
            <person name="Zhang Y."/>
            <person name="Li K."/>
            <person name="Lu H.F."/>
            <person name="Shi C."/>
            <person name="Zhu S.T."/>
            <person name="Xiao Z.Y."/>
            <person name="Nan H."/>
            <person name="Yue Y."/>
            <person name="Zhu X.G."/>
            <person name="Wu Y."/>
            <person name="Hong X.N."/>
            <person name="Fan G.Y."/>
            <person name="Tong Y."/>
            <person name="Zhang D."/>
            <person name="Mao C.L."/>
            <person name="Liu Y.L."/>
            <person name="Hao S.J."/>
            <person name="Liu W.Q."/>
            <person name="Lv M.Q."/>
            <person name="Zhang H.B."/>
            <person name="Liu Y."/>
            <person name="Hu-Tang G.R."/>
            <person name="Wang J.P."/>
            <person name="Wang J.H."/>
            <person name="Sun Y.H."/>
            <person name="Ni S.B."/>
            <person name="Chen W.B."/>
            <person name="Zhang X.C."/>
            <person name="Jiao Y.N."/>
            <person name="Eichler E.E."/>
            <person name="Li G.H."/>
            <person name="Liu X."/>
            <person name="Gao L.Z."/>
        </authorList>
    </citation>
    <scope>NUCLEOTIDE SEQUENCE [LARGE SCALE GENOMIC DNA]</scope>
    <source>
        <strain evidence="2">cv. GT1</strain>
        <tissue evidence="1">Leaf</tissue>
    </source>
</reference>
<name>A0A6A6L4E3_HEVBR</name>
<sequence length="105" mass="11507">MPNEGAYSISLLLPKPTVGLEALKKFNKELLKDVAPAVVSSAPTGFGQIALAKEPFQNEDQGTNSISQISELYRIQSKEGIKAFSNQFSWDCTEIQEVKIADFSL</sequence>
<evidence type="ECO:0000313" key="2">
    <source>
        <dbReference type="Proteomes" id="UP000467840"/>
    </source>
</evidence>
<dbReference type="Proteomes" id="UP000467840">
    <property type="component" value="Chromosome 7"/>
</dbReference>
<dbReference type="EMBL" id="JAAGAX010000013">
    <property type="protein sequence ID" value="KAF2295158.1"/>
    <property type="molecule type" value="Genomic_DNA"/>
</dbReference>
<proteinExistence type="predicted"/>
<protein>
    <submittedName>
        <fullName evidence="1">Uncharacterized protein</fullName>
    </submittedName>
</protein>
<keyword evidence="2" id="KW-1185">Reference proteome</keyword>
<comment type="caution">
    <text evidence="1">The sequence shown here is derived from an EMBL/GenBank/DDBJ whole genome shotgun (WGS) entry which is preliminary data.</text>
</comment>
<evidence type="ECO:0000313" key="1">
    <source>
        <dbReference type="EMBL" id="KAF2295158.1"/>
    </source>
</evidence>
<accession>A0A6A6L4E3</accession>
<dbReference type="AlphaFoldDB" id="A0A6A6L4E3"/>